<evidence type="ECO:0000259" key="2">
    <source>
        <dbReference type="PROSITE" id="PS50206"/>
    </source>
</evidence>
<gene>
    <name evidence="3" type="ORF">ENO47_02460</name>
</gene>
<dbReference type="SUPFAM" id="SSF52821">
    <property type="entry name" value="Rhodanese/Cell cycle control phosphatase"/>
    <property type="match status" value="1"/>
</dbReference>
<protein>
    <submittedName>
        <fullName evidence="3">Rhodanese-like domain-containing protein</fullName>
    </submittedName>
</protein>
<proteinExistence type="predicted"/>
<evidence type="ECO:0000313" key="3">
    <source>
        <dbReference type="EMBL" id="HEW45522.1"/>
    </source>
</evidence>
<comment type="caution">
    <text evidence="3">The sequence shown here is derived from an EMBL/GenBank/DDBJ whole genome shotgun (WGS) entry which is preliminary data.</text>
</comment>
<dbReference type="InterPro" id="IPR001763">
    <property type="entry name" value="Rhodanese-like_dom"/>
</dbReference>
<dbReference type="SMART" id="SM00450">
    <property type="entry name" value="RHOD"/>
    <property type="match status" value="1"/>
</dbReference>
<dbReference type="PANTHER" id="PTHR43031">
    <property type="entry name" value="FAD-DEPENDENT OXIDOREDUCTASE"/>
    <property type="match status" value="1"/>
</dbReference>
<dbReference type="PROSITE" id="PS50206">
    <property type="entry name" value="RHODANESE_3"/>
    <property type="match status" value="1"/>
</dbReference>
<organism evidence="3">
    <name type="scientific">Hydrogenobacter sp</name>
    <dbReference type="NCBI Taxonomy" id="2152829"/>
    <lineage>
        <taxon>Bacteria</taxon>
        <taxon>Pseudomonadati</taxon>
        <taxon>Aquificota</taxon>
        <taxon>Aquificia</taxon>
        <taxon>Aquificales</taxon>
        <taxon>Aquificaceae</taxon>
        <taxon>Hydrogenobacter</taxon>
    </lineage>
</organism>
<dbReference type="EMBL" id="DSFP01000028">
    <property type="protein sequence ID" value="HEW45522.1"/>
    <property type="molecule type" value="Genomic_DNA"/>
</dbReference>
<dbReference type="InterPro" id="IPR036873">
    <property type="entry name" value="Rhodanese-like_dom_sf"/>
</dbReference>
<dbReference type="PANTHER" id="PTHR43031:SF10">
    <property type="entry name" value="RHODANESE DOMAIN-CONTAINING PROTEIN"/>
    <property type="match status" value="1"/>
</dbReference>
<feature type="domain" description="Rhodanese" evidence="2">
    <location>
        <begin position="60"/>
        <end position="152"/>
    </location>
</feature>
<dbReference type="CDD" id="cd00158">
    <property type="entry name" value="RHOD"/>
    <property type="match status" value="1"/>
</dbReference>
<evidence type="ECO:0000256" key="1">
    <source>
        <dbReference type="SAM" id="SignalP"/>
    </source>
</evidence>
<keyword evidence="1" id="KW-0732">Signal</keyword>
<accession>A0A7C2V4L0</accession>
<dbReference type="Gene3D" id="3.40.250.10">
    <property type="entry name" value="Rhodanese-like domain"/>
    <property type="match status" value="1"/>
</dbReference>
<feature type="chain" id="PRO_5027713690" evidence="1">
    <location>
        <begin position="22"/>
        <end position="156"/>
    </location>
</feature>
<name>A0A7C2V4L0_9AQUI</name>
<dbReference type="Pfam" id="PF00581">
    <property type="entry name" value="Rhodanese"/>
    <property type="match status" value="1"/>
</dbReference>
<sequence length="156" mass="17315">MKRALLALAVGSVMLSGTALSYDKELAKRFDAMFSQMTPEVLKQKPCQATAKQLLEMVKKGEDFVLLDVRTPAEQAIVGPRWKNTLYIPMHELFKEENLNKLPKDKKIIVVCHSGNRAAAVVAALRAVGFQNAFMLKGGMMELSKEVGTNTVDYIK</sequence>
<feature type="signal peptide" evidence="1">
    <location>
        <begin position="1"/>
        <end position="21"/>
    </location>
</feature>
<reference evidence="3" key="1">
    <citation type="journal article" date="2020" name="mSystems">
        <title>Genome- and Community-Level Interaction Insights into Carbon Utilization and Element Cycling Functions of Hydrothermarchaeota in Hydrothermal Sediment.</title>
        <authorList>
            <person name="Zhou Z."/>
            <person name="Liu Y."/>
            <person name="Xu W."/>
            <person name="Pan J."/>
            <person name="Luo Z.H."/>
            <person name="Li M."/>
        </authorList>
    </citation>
    <scope>NUCLEOTIDE SEQUENCE [LARGE SCALE GENOMIC DNA]</scope>
    <source>
        <strain evidence="3">SpSt-132</strain>
    </source>
</reference>
<dbReference type="InterPro" id="IPR050229">
    <property type="entry name" value="GlpE_sulfurtransferase"/>
</dbReference>
<dbReference type="AlphaFoldDB" id="A0A7C2V4L0"/>